<dbReference type="InterPro" id="IPR051655">
    <property type="entry name" value="FAM161"/>
</dbReference>
<evidence type="ECO:0008006" key="6">
    <source>
        <dbReference type="Google" id="ProtNLM"/>
    </source>
</evidence>
<evidence type="ECO:0000313" key="4">
    <source>
        <dbReference type="EMBL" id="KAF2897096.1"/>
    </source>
</evidence>
<reference evidence="4" key="1">
    <citation type="submission" date="2019-08" db="EMBL/GenBank/DDBJ databases">
        <title>The genome of the North American firefly Photinus pyralis.</title>
        <authorList>
            <consortium name="Photinus pyralis genome working group"/>
            <person name="Fallon T.R."/>
            <person name="Sander Lower S.E."/>
            <person name="Weng J.-K."/>
        </authorList>
    </citation>
    <scope>NUCLEOTIDE SEQUENCE</scope>
    <source>
        <strain evidence="4">TRF0915ILg1</strain>
        <tissue evidence="4">Whole body</tissue>
    </source>
</reference>
<comment type="caution">
    <text evidence="4">The sequence shown here is derived from an EMBL/GenBank/DDBJ whole genome shotgun (WGS) entry which is preliminary data.</text>
</comment>
<dbReference type="GO" id="GO:0005929">
    <property type="term" value="C:cilium"/>
    <property type="evidence" value="ECO:0007669"/>
    <property type="project" value="TreeGrafter"/>
</dbReference>
<protein>
    <recommendedName>
        <fullName evidence="6">Protein FAM161A</fullName>
    </recommendedName>
</protein>
<feature type="compositionally biased region" description="Basic and acidic residues" evidence="3">
    <location>
        <begin position="191"/>
        <end position="202"/>
    </location>
</feature>
<evidence type="ECO:0000256" key="1">
    <source>
        <dbReference type="ARBA" id="ARBA00006663"/>
    </source>
</evidence>
<dbReference type="Proteomes" id="UP000801492">
    <property type="component" value="Unassembled WGS sequence"/>
</dbReference>
<dbReference type="Pfam" id="PF10595">
    <property type="entry name" value="FAM161A_B"/>
    <property type="match status" value="1"/>
</dbReference>
<evidence type="ECO:0000313" key="5">
    <source>
        <dbReference type="Proteomes" id="UP000801492"/>
    </source>
</evidence>
<keyword evidence="2" id="KW-0175">Coiled coil</keyword>
<sequence length="679" mass="79444">MSDHNSAVFNNACLKVPRNPVSQQPSPIYEQKYLNQLKNQARKLSLETKGLNMRGKYSPESDRSVLKSLIEFYDSIPEYDDVNHLSNKDFYRKLQNLKEKQRTFYDYIRHESKYDSKATDWIDDYKNLNIGKSNRKRDIRASPKPAIKQFCGTPTLHKSVINRLKHIEDIESISSSDKETPILKPPSRRSVRIESPSDKCDSPELQNLRSKSRANISSAGSKIYDKSIGSYNESAWDDLSINEFRSDSDRELPLTTKSAPSSPVKTKNGIEEKFEMFRANPVPIESRIPLFNKIVEDQERRSEVVKRRSKQALRAQMRPFSFTRREEEMQALTKRLSKSYPSIFLDDFPLKSKQFRAKPVPKGLFSNYIYQKMHEDEFYRALQRKIRAEEMLRSASLPPAMAKREKTNPKPTVCPRSFRTLETESEMNSSSLKSPSIPNYKASHERLEKQLEDLKGDFITTSPTPFKLKTAKRSAERRLKRYYGSSRNSSVISRNAENYRAASAADLLSVNKSNLAAVLRIKSAKKKMEMEVCRKLEEAKLREEARWREKILRKKPAWQSLAYSHEDDLAMRLQLRKEEERLRNEEHRHRMELMYGRVNRMPMLFERQSQYKHYPVTREELINKLHNDYVISKYCSRHSSPLSLSDFSGKTFDIKDDDREILKEVLQAKEEEKDKCEIP</sequence>
<dbReference type="AlphaFoldDB" id="A0A8K0D4Z6"/>
<evidence type="ECO:0000256" key="2">
    <source>
        <dbReference type="ARBA" id="ARBA00023054"/>
    </source>
</evidence>
<dbReference type="PANTHER" id="PTHR21501:SF1">
    <property type="entry name" value="PROTEIN FAM-161"/>
    <property type="match status" value="1"/>
</dbReference>
<organism evidence="4 5">
    <name type="scientific">Ignelater luminosus</name>
    <name type="common">Cucubano</name>
    <name type="synonym">Pyrophorus luminosus</name>
    <dbReference type="NCBI Taxonomy" id="2038154"/>
    <lineage>
        <taxon>Eukaryota</taxon>
        <taxon>Metazoa</taxon>
        <taxon>Ecdysozoa</taxon>
        <taxon>Arthropoda</taxon>
        <taxon>Hexapoda</taxon>
        <taxon>Insecta</taxon>
        <taxon>Pterygota</taxon>
        <taxon>Neoptera</taxon>
        <taxon>Endopterygota</taxon>
        <taxon>Coleoptera</taxon>
        <taxon>Polyphaga</taxon>
        <taxon>Elateriformia</taxon>
        <taxon>Elateroidea</taxon>
        <taxon>Elateridae</taxon>
        <taxon>Agrypninae</taxon>
        <taxon>Pyrophorini</taxon>
        <taxon>Ignelater</taxon>
    </lineage>
</organism>
<dbReference type="PANTHER" id="PTHR21501">
    <property type="entry name" value="PROTEIN FAM-161"/>
    <property type="match status" value="1"/>
</dbReference>
<dbReference type="GO" id="GO:0005856">
    <property type="term" value="C:cytoskeleton"/>
    <property type="evidence" value="ECO:0007669"/>
    <property type="project" value="UniProtKB-ARBA"/>
</dbReference>
<feature type="region of interest" description="Disordered" evidence="3">
    <location>
        <begin position="176"/>
        <end position="205"/>
    </location>
</feature>
<evidence type="ECO:0000256" key="3">
    <source>
        <dbReference type="SAM" id="MobiDB-lite"/>
    </source>
</evidence>
<proteinExistence type="inferred from homology"/>
<gene>
    <name evidence="4" type="ORF">ILUMI_09077</name>
</gene>
<dbReference type="OrthoDB" id="2150121at2759"/>
<dbReference type="GO" id="GO:0044782">
    <property type="term" value="P:cilium organization"/>
    <property type="evidence" value="ECO:0007669"/>
    <property type="project" value="TreeGrafter"/>
</dbReference>
<name>A0A8K0D4Z6_IGNLU</name>
<accession>A0A8K0D4Z6</accession>
<keyword evidence="5" id="KW-1185">Reference proteome</keyword>
<dbReference type="InterPro" id="IPR019579">
    <property type="entry name" value="FAM161A/B"/>
</dbReference>
<dbReference type="EMBL" id="VTPC01004478">
    <property type="protein sequence ID" value="KAF2897096.1"/>
    <property type="molecule type" value="Genomic_DNA"/>
</dbReference>
<comment type="similarity">
    <text evidence="1">Belongs to the FAM161 family.</text>
</comment>